<dbReference type="InterPro" id="IPR041899">
    <property type="entry name" value="MAGE_WH2"/>
</dbReference>
<proteinExistence type="predicted"/>
<keyword evidence="2" id="KW-1185">Reference proteome</keyword>
<dbReference type="Proteomes" id="UP000494206">
    <property type="component" value="Unassembled WGS sequence"/>
</dbReference>
<evidence type="ECO:0000313" key="1">
    <source>
        <dbReference type="EMBL" id="CAB3410790.1"/>
    </source>
</evidence>
<dbReference type="Gene3D" id="1.10.10.1210">
    <property type="entry name" value="MAGE homology domain, winged helix WH2 motif"/>
    <property type="match status" value="1"/>
</dbReference>
<name>A0A8S1FAJ6_9PELO</name>
<accession>A0A8S1FAJ6</accession>
<dbReference type="OrthoDB" id="205198at2759"/>
<comment type="caution">
    <text evidence="1">The sequence shown here is derived from an EMBL/GenBank/DDBJ whole genome shotgun (WGS) entry which is preliminary data.</text>
</comment>
<evidence type="ECO:0000313" key="2">
    <source>
        <dbReference type="Proteomes" id="UP000494206"/>
    </source>
</evidence>
<gene>
    <name evidence="1" type="ORF">CBOVIS_LOCUS12260</name>
</gene>
<dbReference type="AlphaFoldDB" id="A0A8S1FAJ6"/>
<protein>
    <recommendedName>
        <fullName evidence="3">MAGE domain-containing protein</fullName>
    </recommendedName>
</protein>
<organism evidence="1 2">
    <name type="scientific">Caenorhabditis bovis</name>
    <dbReference type="NCBI Taxonomy" id="2654633"/>
    <lineage>
        <taxon>Eukaryota</taxon>
        <taxon>Metazoa</taxon>
        <taxon>Ecdysozoa</taxon>
        <taxon>Nematoda</taxon>
        <taxon>Chromadorea</taxon>
        <taxon>Rhabditida</taxon>
        <taxon>Rhabditina</taxon>
        <taxon>Rhabditomorpha</taxon>
        <taxon>Rhabditoidea</taxon>
        <taxon>Rhabditidae</taxon>
        <taxon>Peloderinae</taxon>
        <taxon>Caenorhabditis</taxon>
    </lineage>
</organism>
<dbReference type="EMBL" id="CADEPM010000011">
    <property type="protein sequence ID" value="CAB3410790.1"/>
    <property type="molecule type" value="Genomic_DNA"/>
</dbReference>
<reference evidence="1 2" key="1">
    <citation type="submission" date="2020-04" db="EMBL/GenBank/DDBJ databases">
        <authorList>
            <person name="Laetsch R D."/>
            <person name="Stevens L."/>
            <person name="Kumar S."/>
            <person name="Blaxter L. M."/>
        </authorList>
    </citation>
    <scope>NUCLEOTIDE SEQUENCE [LARGE SCALE GENOMIC DNA]</scope>
</reference>
<sequence length="247" mass="28431">MSDTENDALSLTREEARLTTELFVYIVETLVLVSRNVTISYIYVADAKKVCEAQRSEKNLFINDDKICFVNLLKMPITEQNMSEESHKINGILKAALMYIFVAKNNTGMEKGVLFEEIIQFLEVLCTRNNDKLNTEQMNLIKKYIAPNNKAIFIKNGWISFTKSNNENDEDEFRMDWGPVAQQSVDPTKLLELFQNQTDFPVSNLLEQTKRAMELKGYQFFSSSEVGADPLFILQSKTKHKPQLTLF</sequence>
<evidence type="ECO:0008006" key="3">
    <source>
        <dbReference type="Google" id="ProtNLM"/>
    </source>
</evidence>